<dbReference type="SMART" id="SM00220">
    <property type="entry name" value="S_TKc"/>
    <property type="match status" value="1"/>
</dbReference>
<dbReference type="InterPro" id="IPR017441">
    <property type="entry name" value="Protein_kinase_ATP_BS"/>
</dbReference>
<keyword evidence="10 13" id="KW-0067">ATP-binding</keyword>
<sequence length="987" mass="108113">MGSREACSFISIHAAIFLLSIFALKVPDDFLCSATFVAGGNETDQLALLNFKAKITSDPLRVLQLWDSSTHFCQWYGVTCGRRHQRVISLDLSSLKLAGPISPHVGNLSFLRRLYLQNNSFSQEIPSEIGRLARLEDLRLSRNLIGGEIPSNISFCRNLNNIEIGWNQLVGEIPGALGSLLKLTFIAANHNNLTGRMPASLGNLSSLVTIYLGDNYLDGSIPEALGRLTNLTEFIVSTNRLSGSIPPSLLNISLITKFDVGDNQIQGSLPSNLGNTLPNIREFGIGFNQFTGLIPISISNASNLERLQFPKNKLRGEVPFLEELQRLQVLSISANQLGHDLSFLCSLTNATKLWLLDININNFQGALPECICNLSTALEILAVDNNKIFGSVPAGIGNLVNLEYLEVWNNHFSGNVPLDIGKLQKLGLLYLLSNNFSGKIPYFLGNLTLLTDLRLNNNNFHGRIPLSLSRCQNLAVLDLSNNYLSGSIPPQVVGISSLSIYLDLSGNKLIGPLPIDVGNLKNLGQLIVHDNMLSGEIPSSLGSCQIPEFLTSFALLHKLNLSFNEFEGLVPMKGVFRNASATSVMGNDKLCGGIPEFQLPKCNFEVPKSQRLTTKLKAIIATVAGLSGAALMLSFMFFLRLRKKSMSPTSSPTSNSLLRVSYQNLHDATNGFSLENIIGTGNFGTVYKGVLQEGGPLIAVKVLNLQHHGAANSFMAECEALKNIRHRNLVKVLTACSSIDNQGNDFKALVYEFMVNGSLEEWLHPPAPALMDETPKSLNLLQRLNIAIDVASAIEYLHHHCETPIVHCDLKPSNVLLDDELTGHISDFGLAKFLLQSIHDHFSNQSSSIGLRGTIGYAPPEYGLGSEVSTFGDVYSFGILLLEMFTGKRPTNEMFKEGWNLHKFAKLTLPDKVAEIIDPIFLQEREVGTSRYYPRNPKSARANNIMECLISIVGIGVACSAELPRERMNMTDAAANLCSIRDKLLVI</sequence>
<dbReference type="InterPro" id="IPR001611">
    <property type="entry name" value="Leu-rich_rpt"/>
</dbReference>
<dbReference type="Pfam" id="PF08263">
    <property type="entry name" value="LRRNT_2"/>
    <property type="match status" value="1"/>
</dbReference>
<dbReference type="InterPro" id="IPR032675">
    <property type="entry name" value="LRR_dom_sf"/>
</dbReference>
<dbReference type="EMBL" id="JARPOI010000008">
    <property type="protein sequence ID" value="KAJ9175862.1"/>
    <property type="molecule type" value="Genomic_DNA"/>
</dbReference>
<proteinExistence type="inferred from homology"/>
<feature type="binding site" evidence="13">
    <location>
        <position position="701"/>
    </location>
    <ligand>
        <name>ATP</name>
        <dbReference type="ChEBI" id="CHEBI:30616"/>
    </ligand>
</feature>
<dbReference type="InterPro" id="IPR008271">
    <property type="entry name" value="Ser/Thr_kinase_AS"/>
</dbReference>
<dbReference type="SUPFAM" id="SSF56112">
    <property type="entry name" value="Protein kinase-like (PK-like)"/>
    <property type="match status" value="1"/>
</dbReference>
<dbReference type="Pfam" id="PF00560">
    <property type="entry name" value="LRR_1"/>
    <property type="match status" value="5"/>
</dbReference>
<evidence type="ECO:0000256" key="9">
    <source>
        <dbReference type="ARBA" id="ARBA00022777"/>
    </source>
</evidence>
<dbReference type="PROSITE" id="PS50011">
    <property type="entry name" value="PROTEIN_KINASE_DOM"/>
    <property type="match status" value="1"/>
</dbReference>
<comment type="subcellular location">
    <subcellularLocation>
        <location evidence="1">Membrane</location>
    </subcellularLocation>
</comment>
<evidence type="ECO:0000256" key="1">
    <source>
        <dbReference type="ARBA" id="ARBA00004370"/>
    </source>
</evidence>
<comment type="similarity">
    <text evidence="2">Belongs to the protein kinase superfamily. Ser/Thr protein kinase family.</text>
</comment>
<dbReference type="Gene3D" id="3.80.10.10">
    <property type="entry name" value="Ribonuclease Inhibitor"/>
    <property type="match status" value="3"/>
</dbReference>
<dbReference type="InterPro" id="IPR003591">
    <property type="entry name" value="Leu-rich_rpt_typical-subtyp"/>
</dbReference>
<evidence type="ECO:0000259" key="16">
    <source>
        <dbReference type="PROSITE" id="PS50011"/>
    </source>
</evidence>
<evidence type="ECO:0000313" key="18">
    <source>
        <dbReference type="Proteomes" id="UP001174677"/>
    </source>
</evidence>
<feature type="transmembrane region" description="Helical" evidence="14">
    <location>
        <begin position="618"/>
        <end position="639"/>
    </location>
</feature>
<dbReference type="Pfam" id="PF07714">
    <property type="entry name" value="PK_Tyr_Ser-Thr"/>
    <property type="match status" value="1"/>
</dbReference>
<feature type="domain" description="Protein kinase" evidence="16">
    <location>
        <begin position="672"/>
        <end position="985"/>
    </location>
</feature>
<keyword evidence="8 13" id="KW-0547">Nucleotide-binding</keyword>
<evidence type="ECO:0000256" key="4">
    <source>
        <dbReference type="ARBA" id="ARBA00022614"/>
    </source>
</evidence>
<evidence type="ECO:0000256" key="15">
    <source>
        <dbReference type="SAM" id="SignalP"/>
    </source>
</evidence>
<evidence type="ECO:0000256" key="3">
    <source>
        <dbReference type="ARBA" id="ARBA00022527"/>
    </source>
</evidence>
<evidence type="ECO:0000256" key="10">
    <source>
        <dbReference type="ARBA" id="ARBA00022840"/>
    </source>
</evidence>
<feature type="signal peptide" evidence="15">
    <location>
        <begin position="1"/>
        <end position="23"/>
    </location>
</feature>
<feature type="chain" id="PRO_5045396840" description="Protein kinase domain-containing protein" evidence="15">
    <location>
        <begin position="24"/>
        <end position="987"/>
    </location>
</feature>
<dbReference type="Gene3D" id="1.10.510.10">
    <property type="entry name" value="Transferase(Phosphotransferase) domain 1"/>
    <property type="match status" value="1"/>
</dbReference>
<dbReference type="PANTHER" id="PTHR27008">
    <property type="entry name" value="OS04G0122200 PROTEIN"/>
    <property type="match status" value="1"/>
</dbReference>
<keyword evidence="12 14" id="KW-0472">Membrane</keyword>
<evidence type="ECO:0000256" key="6">
    <source>
        <dbReference type="ARBA" id="ARBA00022692"/>
    </source>
</evidence>
<keyword evidence="3" id="KW-0723">Serine/threonine-protein kinase</keyword>
<keyword evidence="4" id="KW-0433">Leucine-rich repeat</keyword>
<dbReference type="InterPro" id="IPR051809">
    <property type="entry name" value="Plant_receptor-like_S/T_kinase"/>
</dbReference>
<dbReference type="Gene3D" id="3.30.200.20">
    <property type="entry name" value="Phosphorylase Kinase, domain 1"/>
    <property type="match status" value="1"/>
</dbReference>
<reference evidence="17 18" key="1">
    <citation type="journal article" date="2023" name="Plant Biotechnol. J.">
        <title>Chromosome-level wild Hevea brasiliensis genome provides new tools for genomic-assisted breeding and valuable loci to elevate rubber yield.</title>
        <authorList>
            <person name="Cheng H."/>
            <person name="Song X."/>
            <person name="Hu Y."/>
            <person name="Wu T."/>
            <person name="Yang Q."/>
            <person name="An Z."/>
            <person name="Feng S."/>
            <person name="Deng Z."/>
            <person name="Wu W."/>
            <person name="Zeng X."/>
            <person name="Tu M."/>
            <person name="Wang X."/>
            <person name="Huang H."/>
        </authorList>
    </citation>
    <scope>NUCLEOTIDE SEQUENCE [LARGE SCALE GENOMIC DNA]</scope>
    <source>
        <strain evidence="17">MT/VB/25A 57/8</strain>
    </source>
</reference>
<evidence type="ECO:0000256" key="7">
    <source>
        <dbReference type="ARBA" id="ARBA00022737"/>
    </source>
</evidence>
<dbReference type="PROSITE" id="PS00107">
    <property type="entry name" value="PROTEIN_KINASE_ATP"/>
    <property type="match status" value="1"/>
</dbReference>
<dbReference type="Proteomes" id="UP001174677">
    <property type="component" value="Chromosome 8"/>
</dbReference>
<keyword evidence="11 14" id="KW-1133">Transmembrane helix</keyword>
<dbReference type="PANTHER" id="PTHR27008:SF562">
    <property type="entry name" value="PROTEIN KINASE DOMAIN-CONTAINING PROTEIN"/>
    <property type="match status" value="1"/>
</dbReference>
<keyword evidence="9" id="KW-0418">Kinase</keyword>
<organism evidence="17 18">
    <name type="scientific">Hevea brasiliensis</name>
    <name type="common">Para rubber tree</name>
    <name type="synonym">Siphonia brasiliensis</name>
    <dbReference type="NCBI Taxonomy" id="3981"/>
    <lineage>
        <taxon>Eukaryota</taxon>
        <taxon>Viridiplantae</taxon>
        <taxon>Streptophyta</taxon>
        <taxon>Embryophyta</taxon>
        <taxon>Tracheophyta</taxon>
        <taxon>Spermatophyta</taxon>
        <taxon>Magnoliopsida</taxon>
        <taxon>eudicotyledons</taxon>
        <taxon>Gunneridae</taxon>
        <taxon>Pentapetalae</taxon>
        <taxon>rosids</taxon>
        <taxon>fabids</taxon>
        <taxon>Malpighiales</taxon>
        <taxon>Euphorbiaceae</taxon>
        <taxon>Crotonoideae</taxon>
        <taxon>Micrandreae</taxon>
        <taxon>Hevea</taxon>
    </lineage>
</organism>
<dbReference type="SMART" id="SM00369">
    <property type="entry name" value="LRR_TYP"/>
    <property type="match status" value="7"/>
</dbReference>
<keyword evidence="5" id="KW-0808">Transferase</keyword>
<protein>
    <recommendedName>
        <fullName evidence="16">Protein kinase domain-containing protein</fullName>
    </recommendedName>
</protein>
<dbReference type="InterPro" id="IPR001245">
    <property type="entry name" value="Ser-Thr/Tyr_kinase_cat_dom"/>
</dbReference>
<name>A0ABQ9M6G3_HEVBR</name>
<keyword evidence="15" id="KW-0732">Signal</keyword>
<comment type="caution">
    <text evidence="17">The sequence shown here is derived from an EMBL/GenBank/DDBJ whole genome shotgun (WGS) entry which is preliminary data.</text>
</comment>
<evidence type="ECO:0000313" key="17">
    <source>
        <dbReference type="EMBL" id="KAJ9175862.1"/>
    </source>
</evidence>
<evidence type="ECO:0000256" key="2">
    <source>
        <dbReference type="ARBA" id="ARBA00008684"/>
    </source>
</evidence>
<evidence type="ECO:0000256" key="13">
    <source>
        <dbReference type="PROSITE-ProRule" id="PRU10141"/>
    </source>
</evidence>
<gene>
    <name evidence="17" type="ORF">P3X46_014370</name>
</gene>
<evidence type="ECO:0000256" key="14">
    <source>
        <dbReference type="SAM" id="Phobius"/>
    </source>
</evidence>
<dbReference type="InterPro" id="IPR000719">
    <property type="entry name" value="Prot_kinase_dom"/>
</dbReference>
<dbReference type="PROSITE" id="PS00108">
    <property type="entry name" value="PROTEIN_KINASE_ST"/>
    <property type="match status" value="1"/>
</dbReference>
<dbReference type="InterPro" id="IPR011009">
    <property type="entry name" value="Kinase-like_dom_sf"/>
</dbReference>
<keyword evidence="18" id="KW-1185">Reference proteome</keyword>
<keyword evidence="6 14" id="KW-0812">Transmembrane</keyword>
<evidence type="ECO:0000256" key="12">
    <source>
        <dbReference type="ARBA" id="ARBA00023136"/>
    </source>
</evidence>
<keyword evidence="7" id="KW-0677">Repeat</keyword>
<dbReference type="SUPFAM" id="SSF52058">
    <property type="entry name" value="L domain-like"/>
    <property type="match status" value="2"/>
</dbReference>
<evidence type="ECO:0000256" key="11">
    <source>
        <dbReference type="ARBA" id="ARBA00022989"/>
    </source>
</evidence>
<evidence type="ECO:0000256" key="5">
    <source>
        <dbReference type="ARBA" id="ARBA00022679"/>
    </source>
</evidence>
<accession>A0ABQ9M6G3</accession>
<dbReference type="InterPro" id="IPR013210">
    <property type="entry name" value="LRR_N_plant-typ"/>
</dbReference>
<evidence type="ECO:0000256" key="8">
    <source>
        <dbReference type="ARBA" id="ARBA00022741"/>
    </source>
</evidence>